<dbReference type="PANTHER" id="PTHR36306:SF1">
    <property type="entry name" value="ALPHA-AMYLASE-RELATED"/>
    <property type="match status" value="1"/>
</dbReference>
<dbReference type="Gene3D" id="3.20.110.20">
    <property type="match status" value="1"/>
</dbReference>
<dbReference type="Pfam" id="PF03065">
    <property type="entry name" value="Glyco_hydro_57"/>
    <property type="match status" value="1"/>
</dbReference>
<evidence type="ECO:0000313" key="5">
    <source>
        <dbReference type="Proteomes" id="UP000178735"/>
    </source>
</evidence>
<evidence type="ECO:0000259" key="3">
    <source>
        <dbReference type="Pfam" id="PF03065"/>
    </source>
</evidence>
<dbReference type="InterPro" id="IPR052046">
    <property type="entry name" value="GH57_Enzymes"/>
</dbReference>
<protein>
    <recommendedName>
        <fullName evidence="3">Glycoside hydrolase family 57 N-terminal domain-containing protein</fullName>
    </recommendedName>
</protein>
<dbReference type="Proteomes" id="UP000178735">
    <property type="component" value="Unassembled WGS sequence"/>
</dbReference>
<dbReference type="GO" id="GO:0003824">
    <property type="term" value="F:catalytic activity"/>
    <property type="evidence" value="ECO:0007669"/>
    <property type="project" value="InterPro"/>
</dbReference>
<dbReference type="SUPFAM" id="SSF88713">
    <property type="entry name" value="Glycoside hydrolase/deacetylase"/>
    <property type="match status" value="1"/>
</dbReference>
<dbReference type="STRING" id="1817813.A2008_12445"/>
<comment type="caution">
    <text evidence="4">The sequence shown here is derived from an EMBL/GenBank/DDBJ whole genome shotgun (WGS) entry which is preliminary data.</text>
</comment>
<keyword evidence="2" id="KW-0119">Carbohydrate metabolism</keyword>
<sequence>MYYLSFLFHLYQPPTQLGFVVDRITEECYRPLTDLFTSSLAPRFTVNINYSLTELLLQRSHHDVLENLKSALNSGNLEFVDSGAYHPIFPLIPESEVIRQLKINLEGNRAVFGDKYKPRGIFPPEMCYSSRIAKIVKKIGYDWIITDDLPYAYYDSEIHFDHIAEAEGCGVFLRSNKWSNDISFHQWKGSEFIDKMEEEMAVTAGERDAYIIIAMDAETFGHHHKYYHEKFIHSLMHAVRGKTNIKLATISEIFEKFKMKKAFVPPSTWSASMQDLYSDDPYPLWQSKFNPIHHNQWQLTHHVLRAVIRSGDEKSRLLMDKALYSCQNWWASLNNFDPSQIYRGAYLLLDTLETASASLGDTETLRLGRELYNNLVYSVFARINKA</sequence>
<dbReference type="InterPro" id="IPR011330">
    <property type="entry name" value="Glyco_hydro/deAcase_b/a-brl"/>
</dbReference>
<proteinExistence type="inferred from homology"/>
<dbReference type="InterPro" id="IPR004300">
    <property type="entry name" value="Glyco_hydro_57_N"/>
</dbReference>
<gene>
    <name evidence="4" type="ORF">A2008_12445</name>
</gene>
<dbReference type="GO" id="GO:0005975">
    <property type="term" value="P:carbohydrate metabolic process"/>
    <property type="evidence" value="ECO:0007669"/>
    <property type="project" value="InterPro"/>
</dbReference>
<evidence type="ECO:0000313" key="4">
    <source>
        <dbReference type="EMBL" id="OGM01704.1"/>
    </source>
</evidence>
<comment type="similarity">
    <text evidence="1">Belongs to the glycosyl hydrolase 57 family.</text>
</comment>
<accession>A0A1F7WFU1</accession>
<reference evidence="4 5" key="1">
    <citation type="journal article" date="2016" name="Nat. Commun.">
        <title>Thousands of microbial genomes shed light on interconnected biogeochemical processes in an aquifer system.</title>
        <authorList>
            <person name="Anantharaman K."/>
            <person name="Brown C.T."/>
            <person name="Hug L.A."/>
            <person name="Sharon I."/>
            <person name="Castelle C.J."/>
            <person name="Probst A.J."/>
            <person name="Thomas B.C."/>
            <person name="Singh A."/>
            <person name="Wilkins M.J."/>
            <person name="Karaoz U."/>
            <person name="Brodie E.L."/>
            <person name="Williams K.H."/>
            <person name="Hubbard S.S."/>
            <person name="Banfield J.F."/>
        </authorList>
    </citation>
    <scope>NUCLEOTIDE SEQUENCE [LARGE SCALE GENOMIC DNA]</scope>
</reference>
<dbReference type="PANTHER" id="PTHR36306">
    <property type="entry name" value="ALPHA-AMYLASE-RELATED-RELATED"/>
    <property type="match status" value="1"/>
</dbReference>
<name>A0A1F7WFU1_9BACT</name>
<dbReference type="AlphaFoldDB" id="A0A1F7WFU1"/>
<organism evidence="4 5">
    <name type="scientific">Candidatus Wallbacteria bacterium GWC2_49_35</name>
    <dbReference type="NCBI Taxonomy" id="1817813"/>
    <lineage>
        <taxon>Bacteria</taxon>
        <taxon>Candidatus Walliibacteriota</taxon>
    </lineage>
</organism>
<dbReference type="EMBL" id="MGFH01000229">
    <property type="protein sequence ID" value="OGM01704.1"/>
    <property type="molecule type" value="Genomic_DNA"/>
</dbReference>
<evidence type="ECO:0000256" key="2">
    <source>
        <dbReference type="ARBA" id="ARBA00023277"/>
    </source>
</evidence>
<feature type="domain" description="Glycoside hydrolase family 57 N-terminal" evidence="3">
    <location>
        <begin position="23"/>
        <end position="261"/>
    </location>
</feature>
<evidence type="ECO:0000256" key="1">
    <source>
        <dbReference type="ARBA" id="ARBA00006821"/>
    </source>
</evidence>